<evidence type="ECO:0000313" key="4">
    <source>
        <dbReference type="EMBL" id="MCO8275183.1"/>
    </source>
</evidence>
<dbReference type="InterPro" id="IPR051549">
    <property type="entry name" value="PEP_Utilizing_Enz"/>
</dbReference>
<feature type="region of interest" description="Disordered" evidence="1">
    <location>
        <begin position="107"/>
        <end position="211"/>
    </location>
</feature>
<evidence type="ECO:0000256" key="1">
    <source>
        <dbReference type="SAM" id="MobiDB-lite"/>
    </source>
</evidence>
<feature type="domain" description="PEP-utilising enzyme mobile" evidence="2">
    <location>
        <begin position="878"/>
        <end position="948"/>
    </location>
</feature>
<dbReference type="Gene3D" id="3.30.470.20">
    <property type="entry name" value="ATP-grasp fold, B domain"/>
    <property type="match status" value="1"/>
</dbReference>
<comment type="caution">
    <text evidence="4">The sequence shown here is derived from an EMBL/GenBank/DDBJ whole genome shotgun (WGS) entry which is preliminary data.</text>
</comment>
<dbReference type="Pfam" id="PF01326">
    <property type="entry name" value="PPDK_N"/>
    <property type="match status" value="2"/>
</dbReference>
<keyword evidence="5" id="KW-1185">Reference proteome</keyword>
<dbReference type="RefSeq" id="WP_253241248.1">
    <property type="nucleotide sequence ID" value="NZ_JAMYJR010000035.1"/>
</dbReference>
<organism evidence="4 5">
    <name type="scientific">Paractinoplanes aksuensis</name>
    <dbReference type="NCBI Taxonomy" id="2939490"/>
    <lineage>
        <taxon>Bacteria</taxon>
        <taxon>Bacillati</taxon>
        <taxon>Actinomycetota</taxon>
        <taxon>Actinomycetes</taxon>
        <taxon>Micromonosporales</taxon>
        <taxon>Micromonosporaceae</taxon>
        <taxon>Paractinoplanes</taxon>
    </lineage>
</organism>
<reference evidence="4 5" key="1">
    <citation type="submission" date="2022-06" db="EMBL/GenBank/DDBJ databases">
        <title>New Species of the Genus Actinoplanes, ActinopZanes ferrugineus.</title>
        <authorList>
            <person name="Ding P."/>
        </authorList>
    </citation>
    <scope>NUCLEOTIDE SEQUENCE [LARGE SCALE GENOMIC DNA]</scope>
    <source>
        <strain evidence="4 5">TRM88003</strain>
    </source>
</reference>
<dbReference type="Proteomes" id="UP001523369">
    <property type="component" value="Unassembled WGS sequence"/>
</dbReference>
<dbReference type="GO" id="GO:0008986">
    <property type="term" value="F:pyruvate, water dikinase activity"/>
    <property type="evidence" value="ECO:0007669"/>
    <property type="project" value="UniProtKB-EC"/>
</dbReference>
<feature type="compositionally biased region" description="Basic and acidic residues" evidence="1">
    <location>
        <begin position="188"/>
        <end position="200"/>
    </location>
</feature>
<accession>A0ABT1DWI1</accession>
<dbReference type="InterPro" id="IPR008279">
    <property type="entry name" value="PEP-util_enz_mobile_dom"/>
</dbReference>
<feature type="compositionally biased region" description="Polar residues" evidence="1">
    <location>
        <begin position="145"/>
        <end position="182"/>
    </location>
</feature>
<feature type="domain" description="Pyruvate phosphate dikinase AMP/ATP-binding" evidence="3">
    <location>
        <begin position="218"/>
        <end position="422"/>
    </location>
</feature>
<gene>
    <name evidence="4" type="primary">ppsA</name>
    <name evidence="4" type="ORF">M1L60_31840</name>
</gene>
<dbReference type="InterPro" id="IPR002192">
    <property type="entry name" value="PPDK_AMP/ATP-bd"/>
</dbReference>
<dbReference type="PANTHER" id="PTHR43615">
    <property type="entry name" value="PHOSPHOENOLPYRUVATE SYNTHASE-RELATED"/>
    <property type="match status" value="1"/>
</dbReference>
<dbReference type="NCBIfam" id="NF004879">
    <property type="entry name" value="PRK06241.1-4"/>
    <property type="match status" value="1"/>
</dbReference>
<protein>
    <submittedName>
        <fullName evidence="4">Phosphoenolpyruvate synthase</fullName>
        <ecNumber evidence="4">2.7.9.2</ecNumber>
    </submittedName>
</protein>
<evidence type="ECO:0000259" key="2">
    <source>
        <dbReference type="Pfam" id="PF00391"/>
    </source>
</evidence>
<dbReference type="SUPFAM" id="SSF56059">
    <property type="entry name" value="Glutathione synthetase ATP-binding domain-like"/>
    <property type="match status" value="2"/>
</dbReference>
<dbReference type="InterPro" id="IPR013815">
    <property type="entry name" value="ATP_grasp_subdomain_1"/>
</dbReference>
<dbReference type="PANTHER" id="PTHR43615:SF1">
    <property type="entry name" value="PPDK_N DOMAIN-CONTAINING PROTEIN"/>
    <property type="match status" value="1"/>
</dbReference>
<proteinExistence type="predicted"/>
<feature type="domain" description="Pyruvate phosphate dikinase AMP/ATP-binding" evidence="3">
    <location>
        <begin position="17"/>
        <end position="101"/>
    </location>
</feature>
<evidence type="ECO:0000313" key="5">
    <source>
        <dbReference type="Proteomes" id="UP001523369"/>
    </source>
</evidence>
<dbReference type="Gene3D" id="3.30.1490.20">
    <property type="entry name" value="ATP-grasp fold, A domain"/>
    <property type="match status" value="2"/>
</dbReference>
<name>A0ABT1DWI1_9ACTN</name>
<keyword evidence="4" id="KW-0808">Transferase</keyword>
<sequence length="954" mass="103820">MTSYILDLTEISPADVALAGGKGANLGELSRIDGVRGLPGFCVTTEAFQRVIADTPVIGALLDRLSEASTADLAEIAADLRRAIQTVSMPVDLVTAITRQLTWAPAKTDTHTTSAPAGDHHARTQTDTHTTSAESGEQHVHTQPDVHTTSAQASDHHAVTQTDTHTTSAQGGQQHFSTQADTHSAFGRGDDRRATTEMDSHSSSGWSGGSDAFDGVDAEAAYAVRSSATAEDMPTASFAGQHDTYLNVPAREVHDHIRRCWASLFTDRAVSYRRHNKVDHRRVHMAVVVQRMAYPLASGILFTADPVTSDRAVSTVDAGFGLGEALVSGLVNPDVYRVRDDTVIARTIAAKQLTIRPRPEGGTEERAVDPERQERAALADDEVLTLVRLGRLIESHFGRPQDIEWCRDDDGFVIVQSRPITTLFPVPPINDDEKHVYVSVGHQQMMTDPMKPLGLAFWQMTTPRPMAEAGGRLFVDVTEILARPSSRGNLIDALGTSDPLIGGALRSIVERDGFLPDRPDEGTAWVPPGSGAPILEADPAVVTELIEAAEQSLAVLKRDIEPLTGPALLDFIRADLPVLRAMLQQPRSMQVIMAGMNAAGWLNEHIRDWLGEPNAADTIAQSVPHNVTSEMGLALLDVADAIRPYPEVVVLLERGGIDELPPEPRRAIQDFLDVYGMRCAGEIDITRPRWSERPATLVPLILGNVRNFEPGARERLFEQGRRQALDKERDLLARVQPEHRDETKRMIDRVRTFSGYREYPKYHMIARYFVYKLALLAEADRLVAAGVLDDREDIFFLSFDELADPGRATAFLSERKAAYESYLTVTPPRVFTSDGEVVTGTYGDQDLPPGALAGLPVSAGTVEGRARVVRDMTGADLAPGDILVTAYTDPSWTPAFVTVAGLVTEVGGLMTHGAVIAREYGLPAVVGVEQATRLITDGQRIRVHGTAGYVEILD</sequence>
<dbReference type="Gene3D" id="3.50.30.10">
    <property type="entry name" value="Phosphohistidine domain"/>
    <property type="match status" value="1"/>
</dbReference>
<evidence type="ECO:0000259" key="3">
    <source>
        <dbReference type="Pfam" id="PF01326"/>
    </source>
</evidence>
<dbReference type="InterPro" id="IPR036637">
    <property type="entry name" value="Phosphohistidine_dom_sf"/>
</dbReference>
<dbReference type="Pfam" id="PF00391">
    <property type="entry name" value="PEP-utilizers"/>
    <property type="match status" value="1"/>
</dbReference>
<dbReference type="EMBL" id="JAMYJR010000035">
    <property type="protein sequence ID" value="MCO8275183.1"/>
    <property type="molecule type" value="Genomic_DNA"/>
</dbReference>
<dbReference type="SUPFAM" id="SSF52009">
    <property type="entry name" value="Phosphohistidine domain"/>
    <property type="match status" value="1"/>
</dbReference>
<dbReference type="EC" id="2.7.9.2" evidence="4"/>
<dbReference type="NCBIfam" id="NF004877">
    <property type="entry name" value="PRK06241.1-2"/>
    <property type="match status" value="1"/>
</dbReference>
<dbReference type="NCBIfam" id="NF041857">
    <property type="entry name" value="RIF_Ptrans_rph"/>
    <property type="match status" value="1"/>
</dbReference>